<evidence type="ECO:0000256" key="3">
    <source>
        <dbReference type="ARBA" id="ARBA00023008"/>
    </source>
</evidence>
<keyword evidence="4" id="KW-1015">Disulfide bond</keyword>
<dbReference type="PANTHER" id="PTHR36575">
    <property type="entry name" value="BINDING PROTEIN, PUTATIVE (AFU_ORTHOLOGUE AFUA_1G14430)-RELATED"/>
    <property type="match status" value="1"/>
</dbReference>
<evidence type="ECO:0000313" key="9">
    <source>
        <dbReference type="EMBL" id="EMR64088.1"/>
    </source>
</evidence>
<keyword evidence="3" id="KW-0186">Copper</keyword>
<dbReference type="OMA" id="RCNLWLC"/>
<feature type="chain" id="PRO_5004084653" evidence="7">
    <location>
        <begin position="18"/>
        <end position="196"/>
    </location>
</feature>
<dbReference type="GO" id="GO:0046872">
    <property type="term" value="F:metal ion binding"/>
    <property type="evidence" value="ECO:0007669"/>
    <property type="project" value="UniProtKB-KW"/>
</dbReference>
<comment type="similarity">
    <text evidence="6">Belongs to the polysaccharide monooxygenase AA13 family.</text>
</comment>
<evidence type="ECO:0000256" key="2">
    <source>
        <dbReference type="ARBA" id="ARBA00022723"/>
    </source>
</evidence>
<proteinExistence type="inferred from homology"/>
<evidence type="ECO:0000313" key="10">
    <source>
        <dbReference type="Proteomes" id="UP000012174"/>
    </source>
</evidence>
<evidence type="ECO:0000259" key="8">
    <source>
        <dbReference type="Pfam" id="PF03067"/>
    </source>
</evidence>
<keyword evidence="7" id="KW-0732">Signal</keyword>
<dbReference type="Proteomes" id="UP000012174">
    <property type="component" value="Unassembled WGS sequence"/>
</dbReference>
<evidence type="ECO:0000256" key="6">
    <source>
        <dbReference type="ARBA" id="ARBA00034311"/>
    </source>
</evidence>
<sequence length="196" mass="20473">MRTTIAILASLPPLALGHGLISSPPARTPGEATVAACGPKIPAEITSDPTSHVEGLPELGAADNFDPAVCNVWLCKGQQFADNAANVQVYAPGEVVPIQVDLTIPHVGSANVSVVETATNAVLGQPLLSWPSGYADEREFYAGTTPADQTDFSVTIPDDLGGKCAEAGACVIQWWWYGTGARQTYESCVDFTVSEA</sequence>
<dbReference type="KEGG" id="ela:UCREL1_8955"/>
<dbReference type="HOGENOM" id="CLU_053021_2_0_1"/>
<name>M7SIH4_EUTLA</name>
<dbReference type="eggNOG" id="ENOG502QQKA">
    <property type="taxonomic scope" value="Eukaryota"/>
</dbReference>
<dbReference type="OrthoDB" id="120613at2759"/>
<keyword evidence="5" id="KW-0325">Glycoprotein</keyword>
<dbReference type="PANTHER" id="PTHR36575:SF2">
    <property type="entry name" value="CHITIN-BINDING TYPE-4 DOMAIN-CONTAINING PROTEIN-RELATED"/>
    <property type="match status" value="1"/>
</dbReference>
<reference evidence="10" key="1">
    <citation type="journal article" date="2013" name="Genome Announc.">
        <title>Draft genome sequence of the grapevine dieback fungus Eutypa lata UCR-EL1.</title>
        <authorList>
            <person name="Blanco-Ulate B."/>
            <person name="Rolshausen P.E."/>
            <person name="Cantu D."/>
        </authorList>
    </citation>
    <scope>NUCLEOTIDE SEQUENCE [LARGE SCALE GENOMIC DNA]</scope>
    <source>
        <strain evidence="10">UCR-EL1</strain>
    </source>
</reference>
<accession>M7SIH4</accession>
<feature type="domain" description="Chitin-binding type-4" evidence="8">
    <location>
        <begin position="18"/>
        <end position="191"/>
    </location>
</feature>
<dbReference type="Pfam" id="PF03067">
    <property type="entry name" value="LPMO_10"/>
    <property type="match status" value="1"/>
</dbReference>
<evidence type="ECO:0000256" key="1">
    <source>
        <dbReference type="ARBA" id="ARBA00001973"/>
    </source>
</evidence>
<gene>
    <name evidence="9" type="ORF">UCREL1_8955</name>
</gene>
<feature type="signal peptide" evidence="7">
    <location>
        <begin position="1"/>
        <end position="17"/>
    </location>
</feature>
<dbReference type="Gene3D" id="2.70.50.70">
    <property type="match status" value="1"/>
</dbReference>
<dbReference type="InterPro" id="IPR004302">
    <property type="entry name" value="Cellulose/chitin-bd_N"/>
</dbReference>
<evidence type="ECO:0000256" key="4">
    <source>
        <dbReference type="ARBA" id="ARBA00023157"/>
    </source>
</evidence>
<protein>
    <submittedName>
        <fullName evidence="9">Putative chitin binding protein</fullName>
    </submittedName>
</protein>
<dbReference type="EMBL" id="KB707122">
    <property type="protein sequence ID" value="EMR64088.1"/>
    <property type="molecule type" value="Genomic_DNA"/>
</dbReference>
<keyword evidence="10" id="KW-1185">Reference proteome</keyword>
<evidence type="ECO:0000256" key="7">
    <source>
        <dbReference type="SAM" id="SignalP"/>
    </source>
</evidence>
<keyword evidence="2" id="KW-0479">Metal-binding</keyword>
<evidence type="ECO:0000256" key="5">
    <source>
        <dbReference type="ARBA" id="ARBA00023180"/>
    </source>
</evidence>
<organism evidence="9 10">
    <name type="scientific">Eutypa lata (strain UCR-EL1)</name>
    <name type="common">Grapevine dieback disease fungus</name>
    <name type="synonym">Eutypa armeniacae</name>
    <dbReference type="NCBI Taxonomy" id="1287681"/>
    <lineage>
        <taxon>Eukaryota</taxon>
        <taxon>Fungi</taxon>
        <taxon>Dikarya</taxon>
        <taxon>Ascomycota</taxon>
        <taxon>Pezizomycotina</taxon>
        <taxon>Sordariomycetes</taxon>
        <taxon>Xylariomycetidae</taxon>
        <taxon>Xylariales</taxon>
        <taxon>Diatrypaceae</taxon>
        <taxon>Eutypa</taxon>
    </lineage>
</organism>
<dbReference type="AlphaFoldDB" id="M7SIH4"/>
<comment type="cofactor">
    <cofactor evidence="1">
        <name>Cu(2+)</name>
        <dbReference type="ChEBI" id="CHEBI:29036"/>
    </cofactor>
</comment>
<dbReference type="InterPro" id="IPR052282">
    <property type="entry name" value="Starch-active_LPMO"/>
</dbReference>